<feature type="transmembrane region" description="Helical" evidence="1">
    <location>
        <begin position="140"/>
        <end position="170"/>
    </location>
</feature>
<proteinExistence type="predicted"/>
<feature type="transmembrane region" description="Helical" evidence="1">
    <location>
        <begin position="182"/>
        <end position="215"/>
    </location>
</feature>
<name>A3MVE5_PYRCJ</name>
<evidence type="ECO:0000256" key="1">
    <source>
        <dbReference type="SAM" id="Phobius"/>
    </source>
</evidence>
<keyword evidence="1" id="KW-0472">Membrane</keyword>
<organism evidence="2 3">
    <name type="scientific">Pyrobaculum calidifontis (strain DSM 21063 / JCM 11548 / VA1)</name>
    <dbReference type="NCBI Taxonomy" id="410359"/>
    <lineage>
        <taxon>Archaea</taxon>
        <taxon>Thermoproteota</taxon>
        <taxon>Thermoprotei</taxon>
        <taxon>Thermoproteales</taxon>
        <taxon>Thermoproteaceae</taxon>
        <taxon>Pyrobaculum</taxon>
    </lineage>
</organism>
<dbReference type="Pfam" id="PF06157">
    <property type="entry name" value="DUF973"/>
    <property type="match status" value="1"/>
</dbReference>
<dbReference type="eggNOG" id="arCOG03768">
    <property type="taxonomic scope" value="Archaea"/>
</dbReference>
<dbReference type="HOGENOM" id="CLU_1227700_0_0_2"/>
<dbReference type="GeneID" id="4910019"/>
<feature type="transmembrane region" description="Helical" evidence="1">
    <location>
        <begin position="98"/>
        <end position="120"/>
    </location>
</feature>
<feature type="transmembrane region" description="Helical" evidence="1">
    <location>
        <begin position="53"/>
        <end position="77"/>
    </location>
</feature>
<gene>
    <name evidence="2" type="ordered locus">Pcal_1187</name>
</gene>
<protein>
    <recommendedName>
        <fullName evidence="4">DUF973 family protein</fullName>
    </recommendedName>
</protein>
<dbReference type="EMBL" id="CP000561">
    <property type="protein sequence ID" value="ABO08612.1"/>
    <property type="molecule type" value="Genomic_DNA"/>
</dbReference>
<dbReference type="AlphaFoldDB" id="A3MVE5"/>
<dbReference type="STRING" id="410359.Pcal_1187"/>
<dbReference type="RefSeq" id="WP_011849870.1">
    <property type="nucleotide sequence ID" value="NC_009073.1"/>
</dbReference>
<dbReference type="Proteomes" id="UP000001431">
    <property type="component" value="Chromosome"/>
</dbReference>
<reference evidence="2" key="1">
    <citation type="submission" date="2007-02" db="EMBL/GenBank/DDBJ databases">
        <title>Complete sequence of Pyrobaculum calidifontis JCM 11548.</title>
        <authorList>
            <consortium name="US DOE Joint Genome Institute"/>
            <person name="Copeland A."/>
            <person name="Lucas S."/>
            <person name="Lapidus A."/>
            <person name="Barry K."/>
            <person name="Glavina del Rio T."/>
            <person name="Dalin E."/>
            <person name="Tice H."/>
            <person name="Pitluck S."/>
            <person name="Chain P."/>
            <person name="Malfatti S."/>
            <person name="Shin M."/>
            <person name="Vergez L."/>
            <person name="Schmutz J."/>
            <person name="Larimer F."/>
            <person name="Land M."/>
            <person name="Hauser L."/>
            <person name="Kyrpides N."/>
            <person name="Mikhailova N."/>
            <person name="Cozen A.E."/>
            <person name="Fitz-Gibbon S.T."/>
            <person name="House C.H."/>
            <person name="Saltikov C."/>
            <person name="Lowe T.M."/>
            <person name="Richardson P."/>
        </authorList>
    </citation>
    <scope>NUCLEOTIDE SEQUENCE [LARGE SCALE GENOMIC DNA]</scope>
    <source>
        <strain evidence="2">JCM 11548</strain>
    </source>
</reference>
<keyword evidence="1" id="KW-0812">Transmembrane</keyword>
<dbReference type="InterPro" id="IPR009321">
    <property type="entry name" value="DUF973"/>
</dbReference>
<sequence>MESPELEGLKKLRTGFLIFIALEVVAVALVFTTVGAAIGVLGRGIDALSALMALLWVIVAAVVALAVVGLVAFLIYIRGGYGKLAQVDRGFGICRTGVTILIAGIVVALAGLLSIVPWAVELARTAISHPGQWRGLPPDFLLSPLLAAVGVAVVGGILALVGWILVFIVGAFKLSDKYKESLFQAAGILYIVDIVLLFLGLGGLLTLVGHILMYIGLGSAINKAVASAQPQAPSSATEKPTL</sequence>
<evidence type="ECO:0000313" key="3">
    <source>
        <dbReference type="Proteomes" id="UP000001431"/>
    </source>
</evidence>
<accession>A3MVE5</accession>
<evidence type="ECO:0000313" key="2">
    <source>
        <dbReference type="EMBL" id="ABO08612.1"/>
    </source>
</evidence>
<feature type="transmembrane region" description="Helical" evidence="1">
    <location>
        <begin position="16"/>
        <end position="41"/>
    </location>
</feature>
<evidence type="ECO:0008006" key="4">
    <source>
        <dbReference type="Google" id="ProtNLM"/>
    </source>
</evidence>
<dbReference type="KEGG" id="pcl:Pcal_1187"/>
<keyword evidence="3" id="KW-1185">Reference proteome</keyword>
<keyword evidence="1" id="KW-1133">Transmembrane helix</keyword>